<dbReference type="Proteomes" id="UP000327157">
    <property type="component" value="Unassembled WGS sequence"/>
</dbReference>
<keyword evidence="3" id="KW-1185">Reference proteome</keyword>
<feature type="coiled-coil region" evidence="1">
    <location>
        <begin position="174"/>
        <end position="204"/>
    </location>
</feature>
<reference evidence="2 3" key="2">
    <citation type="submission" date="2019-11" db="EMBL/GenBank/DDBJ databases">
        <title>A de novo genome assembly of a pear dwarfing rootstock.</title>
        <authorList>
            <person name="Wang F."/>
            <person name="Wang J."/>
            <person name="Li S."/>
            <person name="Zhang Y."/>
            <person name="Fang M."/>
            <person name="Ma L."/>
            <person name="Zhao Y."/>
            <person name="Jiang S."/>
        </authorList>
    </citation>
    <scope>NUCLEOTIDE SEQUENCE [LARGE SCALE GENOMIC DNA]</scope>
    <source>
        <strain evidence="2">S2</strain>
        <tissue evidence="2">Leaf</tissue>
    </source>
</reference>
<reference evidence="2 3" key="1">
    <citation type="submission" date="2019-09" db="EMBL/GenBank/DDBJ databases">
        <authorList>
            <person name="Ou C."/>
        </authorList>
    </citation>
    <scope>NUCLEOTIDE SEQUENCE [LARGE SCALE GENOMIC DNA]</scope>
    <source>
        <strain evidence="2">S2</strain>
        <tissue evidence="2">Leaf</tissue>
    </source>
</reference>
<dbReference type="EMBL" id="SMOL01000440">
    <property type="protein sequence ID" value="KAB2614340.1"/>
    <property type="molecule type" value="Genomic_DNA"/>
</dbReference>
<protein>
    <submittedName>
        <fullName evidence="2">Protein YLS9-like</fullName>
    </submittedName>
</protein>
<evidence type="ECO:0000256" key="1">
    <source>
        <dbReference type="SAM" id="Coils"/>
    </source>
</evidence>
<keyword evidence="1" id="KW-0175">Coiled coil</keyword>
<gene>
    <name evidence="2" type="ORF">D8674_040487</name>
</gene>
<dbReference type="AlphaFoldDB" id="A0A5N5GM47"/>
<name>A0A5N5GM47_9ROSA</name>
<comment type="caution">
    <text evidence="2">The sequence shown here is derived from an EMBL/GenBank/DDBJ whole genome shotgun (WGS) entry which is preliminary data.</text>
</comment>
<evidence type="ECO:0000313" key="2">
    <source>
        <dbReference type="EMBL" id="KAB2614340.1"/>
    </source>
</evidence>
<proteinExistence type="predicted"/>
<sequence>MPSLHHQRCLTQRNHYTESNCTLSCNLALNITLTNPKKKLFHALIDVKVSAYYLDKRIGQVTFMDDQWMSIPNNIAVFQNVVFQGHDMLFQESVTPRVSYGNRIQLLDPSGVLKSTESSSEEFSRDCALLKANMLEDIDAFTKFVDIVRKDLERVSLELQFSCFAKDKEFVFMHDELKSKKVDLQDALSTSENLKKELDKLQNAHIGVVKDNVQLKNERAMVAKDKLIKALTTESGVAVEGVEVEEPVIDQAADK</sequence>
<organism evidence="2 3">
    <name type="scientific">Pyrus ussuriensis x Pyrus communis</name>
    <dbReference type="NCBI Taxonomy" id="2448454"/>
    <lineage>
        <taxon>Eukaryota</taxon>
        <taxon>Viridiplantae</taxon>
        <taxon>Streptophyta</taxon>
        <taxon>Embryophyta</taxon>
        <taxon>Tracheophyta</taxon>
        <taxon>Spermatophyta</taxon>
        <taxon>Magnoliopsida</taxon>
        <taxon>eudicotyledons</taxon>
        <taxon>Gunneridae</taxon>
        <taxon>Pentapetalae</taxon>
        <taxon>rosids</taxon>
        <taxon>fabids</taxon>
        <taxon>Rosales</taxon>
        <taxon>Rosaceae</taxon>
        <taxon>Amygdaloideae</taxon>
        <taxon>Maleae</taxon>
        <taxon>Pyrus</taxon>
    </lineage>
</organism>
<accession>A0A5N5GM47</accession>
<evidence type="ECO:0000313" key="3">
    <source>
        <dbReference type="Proteomes" id="UP000327157"/>
    </source>
</evidence>